<evidence type="ECO:0000313" key="1">
    <source>
        <dbReference type="EMBL" id="AIF16705.1"/>
    </source>
</evidence>
<dbReference type="AlphaFoldDB" id="A0A075HN57"/>
<protein>
    <submittedName>
        <fullName evidence="1">Uncharacterized protein</fullName>
    </submittedName>
</protein>
<proteinExistence type="predicted"/>
<accession>A0A075HN57</accession>
<name>A0A075HN57_9ARCH</name>
<reference evidence="1" key="1">
    <citation type="journal article" date="2014" name="Genome Biol. Evol.">
        <title>Pangenome evidence for extensive interdomain horizontal transfer affecting lineage core and shell genes in uncultured planktonic thaumarchaeota and euryarchaeota.</title>
        <authorList>
            <person name="Deschamps P."/>
            <person name="Zivanovic Y."/>
            <person name="Moreira D."/>
            <person name="Rodriguez-Valera F."/>
            <person name="Lopez-Garcia P."/>
        </authorList>
    </citation>
    <scope>NUCLEOTIDE SEQUENCE</scope>
</reference>
<dbReference type="EMBL" id="KF901062">
    <property type="protein sequence ID" value="AIF16705.1"/>
    <property type="molecule type" value="Genomic_DNA"/>
</dbReference>
<organism evidence="1">
    <name type="scientific">uncultured marine thaumarchaeote KM3_74_G04</name>
    <dbReference type="NCBI Taxonomy" id="1456274"/>
    <lineage>
        <taxon>Archaea</taxon>
        <taxon>Nitrososphaerota</taxon>
        <taxon>environmental samples</taxon>
    </lineage>
</organism>
<sequence length="106" mass="12548">MEFHPSKIPISKTFEVKDEKQATEAAHEMVMMGFDKEKKGYKVLMPKENEKTAKRIGYTVTTTVTYALKKTKQERDVRYWTYHENEDNYAIVFVSSKVLEKLDFSW</sequence>